<proteinExistence type="predicted"/>
<accession>A0AA38H6C8</accession>
<evidence type="ECO:0000313" key="2">
    <source>
        <dbReference type="EMBL" id="KAI9634657.1"/>
    </source>
</evidence>
<feature type="chain" id="PRO_5041418419" evidence="1">
    <location>
        <begin position="20"/>
        <end position="109"/>
    </location>
</feature>
<name>A0AA38H6C8_9TREE</name>
<dbReference type="RefSeq" id="XP_052944434.1">
    <property type="nucleotide sequence ID" value="XM_053087409.1"/>
</dbReference>
<sequence>MLSSVIFLSLIAAPALISAKGLITITMKPQGDRPFESHLEIGGKGLWGVPKHKLIFEVVGKKSFLLAEADNDKRPSDGSWLAGEGSFDVHADGSQVTRVRIACSTPIDL</sequence>
<feature type="signal peptide" evidence="1">
    <location>
        <begin position="1"/>
        <end position="19"/>
    </location>
</feature>
<organism evidence="2 3">
    <name type="scientific">Dioszegia hungarica</name>
    <dbReference type="NCBI Taxonomy" id="4972"/>
    <lineage>
        <taxon>Eukaryota</taxon>
        <taxon>Fungi</taxon>
        <taxon>Dikarya</taxon>
        <taxon>Basidiomycota</taxon>
        <taxon>Agaricomycotina</taxon>
        <taxon>Tremellomycetes</taxon>
        <taxon>Tremellales</taxon>
        <taxon>Bulleribasidiaceae</taxon>
        <taxon>Dioszegia</taxon>
    </lineage>
</organism>
<dbReference type="Proteomes" id="UP001164286">
    <property type="component" value="Unassembled WGS sequence"/>
</dbReference>
<comment type="caution">
    <text evidence="2">The sequence shown here is derived from an EMBL/GenBank/DDBJ whole genome shotgun (WGS) entry which is preliminary data.</text>
</comment>
<reference evidence="2" key="1">
    <citation type="journal article" date="2022" name="G3 (Bethesda)">
        <title>High quality genome of the basidiomycete yeast Dioszegia hungarica PDD-24b-2 isolated from cloud water.</title>
        <authorList>
            <person name="Jarrige D."/>
            <person name="Haridas S."/>
            <person name="Bleykasten-Grosshans C."/>
            <person name="Joly M."/>
            <person name="Nadalig T."/>
            <person name="Sancelme M."/>
            <person name="Vuilleumier S."/>
            <person name="Grigoriev I.V."/>
            <person name="Amato P."/>
            <person name="Bringel F."/>
        </authorList>
    </citation>
    <scope>NUCLEOTIDE SEQUENCE</scope>
    <source>
        <strain evidence="2">PDD-24b-2</strain>
    </source>
</reference>
<evidence type="ECO:0000256" key="1">
    <source>
        <dbReference type="SAM" id="SignalP"/>
    </source>
</evidence>
<protein>
    <submittedName>
        <fullName evidence="2">Uncharacterized protein</fullName>
    </submittedName>
</protein>
<keyword evidence="3" id="KW-1185">Reference proteome</keyword>
<dbReference type="EMBL" id="JAKWFO010000006">
    <property type="protein sequence ID" value="KAI9634657.1"/>
    <property type="molecule type" value="Genomic_DNA"/>
</dbReference>
<keyword evidence="1" id="KW-0732">Signal</keyword>
<dbReference type="GeneID" id="77726614"/>
<evidence type="ECO:0000313" key="3">
    <source>
        <dbReference type="Proteomes" id="UP001164286"/>
    </source>
</evidence>
<gene>
    <name evidence="2" type="ORF">MKK02DRAFT_27828</name>
</gene>
<dbReference type="AlphaFoldDB" id="A0AA38H6C8"/>